<keyword evidence="1 3" id="KW-0378">Hydrolase</keyword>
<dbReference type="EMBL" id="FN563149">
    <property type="protein sequence ID" value="CBH49801.1"/>
    <property type="molecule type" value="Genomic_DNA"/>
</dbReference>
<dbReference type="Gene3D" id="3.40.50.1820">
    <property type="entry name" value="alpha/beta hydrolase"/>
    <property type="match status" value="1"/>
</dbReference>
<dbReference type="GO" id="GO:0016020">
    <property type="term" value="C:membrane"/>
    <property type="evidence" value="ECO:0007669"/>
    <property type="project" value="TreeGrafter"/>
</dbReference>
<dbReference type="AlphaFoldDB" id="A0A3S5YB55"/>
<feature type="domain" description="AB hydrolase-1" evidence="2">
    <location>
        <begin position="81"/>
        <end position="328"/>
    </location>
</feature>
<dbReference type="PANTHER" id="PTHR43798">
    <property type="entry name" value="MONOACYLGLYCEROL LIPASE"/>
    <property type="match status" value="1"/>
</dbReference>
<gene>
    <name evidence="3" type="ordered locus">REQ_38130</name>
</gene>
<evidence type="ECO:0000313" key="3">
    <source>
        <dbReference type="EMBL" id="CBH49801.1"/>
    </source>
</evidence>
<sequence length="344" mass="36469">MEVAARKSHRKLWTLLGIAGLGALAGVAVAARSRGAGPVGGGPETEAELFSTPRIEPEIVPVVSSDGAELHVRAYGSPDAPPIVFSHGWTCSADFWNPQVNELAEKYRVITYDQRGHGRSDIGRTPLSPDVLADDLSAVLAATVRDGRKAEIVGHSMGGMSIVAWAGKYPEEVDRYAASVLLASTGTDSLVAETTVIPLPQRFPRVPVPVGRAVLGSAMPMPSSPMTTRAIKYVAMAPGSTPAEVAFCERIVSECHPRTRGGWGAALSALDIKDGLQNLTVPTTVLVGTADRLTPPSHARRVAQILDDADHLERLIVLRGIGHMTSVEAVADFNAEVDRLRSLN</sequence>
<proteinExistence type="predicted"/>
<protein>
    <submittedName>
        <fullName evidence="3">Secreted alpha/beta hydrolase</fullName>
    </submittedName>
</protein>
<evidence type="ECO:0000313" key="4">
    <source>
        <dbReference type="Proteomes" id="UP000006892"/>
    </source>
</evidence>
<dbReference type="InterPro" id="IPR000073">
    <property type="entry name" value="AB_hydrolase_1"/>
</dbReference>
<dbReference type="InterPro" id="IPR050266">
    <property type="entry name" value="AB_hydrolase_sf"/>
</dbReference>
<accession>A0A3S5YB55</accession>
<evidence type="ECO:0000256" key="1">
    <source>
        <dbReference type="ARBA" id="ARBA00022801"/>
    </source>
</evidence>
<dbReference type="KEGG" id="req:REQ_38130"/>
<dbReference type="PANTHER" id="PTHR43798:SF31">
    <property type="entry name" value="AB HYDROLASE SUPERFAMILY PROTEIN YCLE"/>
    <property type="match status" value="1"/>
</dbReference>
<reference evidence="3" key="1">
    <citation type="journal article" date="2010" name="PLoS Genet.">
        <title>The genome of a pathogenic rhodococcus: cooptive virulence underpinned by key gene acquisitions.</title>
        <authorList>
            <person name="Letek M."/>
            <person name="Gonzalez P."/>
            <person name="Macarthur I."/>
            <person name="Rodriguez H."/>
            <person name="Freeman T.C."/>
            <person name="Valero-Rello A."/>
            <person name="Blanco M."/>
            <person name="Buckley T."/>
            <person name="Cherevach I."/>
            <person name="Fahey R."/>
            <person name="Hapeshi A."/>
            <person name="Holdstock J."/>
            <person name="Leadon D."/>
            <person name="Navas J."/>
            <person name="Ocampo A."/>
            <person name="Quail M.A."/>
            <person name="Sanders M."/>
            <person name="Scortti M.M."/>
            <person name="Prescott J.F."/>
            <person name="Fogarty U."/>
            <person name="Meijer W.G."/>
            <person name="Parkhill J."/>
            <person name="Bentley S.D."/>
            <person name="Vazquez-Boland J.A."/>
        </authorList>
    </citation>
    <scope>NUCLEOTIDE SEQUENCE [LARGE SCALE GENOMIC DNA]</scope>
    <source>
        <strain evidence="3 4">103S</strain>
    </source>
</reference>
<organism evidence="3">
    <name type="scientific">Rhodococcus hoagii (strain 103S)</name>
    <name type="common">Rhodococcus equi</name>
    <dbReference type="NCBI Taxonomy" id="685727"/>
    <lineage>
        <taxon>Bacteria</taxon>
        <taxon>Bacillati</taxon>
        <taxon>Actinomycetota</taxon>
        <taxon>Actinomycetes</taxon>
        <taxon>Mycobacteriales</taxon>
        <taxon>Nocardiaceae</taxon>
        <taxon>Prescottella</taxon>
    </lineage>
</organism>
<dbReference type="SUPFAM" id="SSF53474">
    <property type="entry name" value="alpha/beta-Hydrolases"/>
    <property type="match status" value="1"/>
</dbReference>
<dbReference type="GeneID" id="57579456"/>
<dbReference type="RefSeq" id="WP_005518019.1">
    <property type="nucleotide sequence ID" value="NC_014659.1"/>
</dbReference>
<name>A0A3S5YB55_RHOH1</name>
<evidence type="ECO:0000259" key="2">
    <source>
        <dbReference type="Pfam" id="PF00561"/>
    </source>
</evidence>
<dbReference type="GO" id="GO:0016787">
    <property type="term" value="F:hydrolase activity"/>
    <property type="evidence" value="ECO:0007669"/>
    <property type="project" value="UniProtKB-KW"/>
</dbReference>
<dbReference type="PRINTS" id="PR00111">
    <property type="entry name" value="ABHYDROLASE"/>
</dbReference>
<dbReference type="InterPro" id="IPR029058">
    <property type="entry name" value="AB_hydrolase_fold"/>
</dbReference>
<dbReference type="Pfam" id="PF00561">
    <property type="entry name" value="Abhydrolase_1"/>
    <property type="match status" value="1"/>
</dbReference>
<dbReference type="Proteomes" id="UP001154400">
    <property type="component" value="Chromosome"/>
</dbReference>